<dbReference type="OrthoDB" id="963481at2"/>
<evidence type="ECO:0000313" key="2">
    <source>
        <dbReference type="Proteomes" id="UP000309788"/>
    </source>
</evidence>
<accession>A0A5R9KBM8</accession>
<organism evidence="1 2">
    <name type="scientific">Dyadobacter sediminis</name>
    <dbReference type="NCBI Taxonomy" id="1493691"/>
    <lineage>
        <taxon>Bacteria</taxon>
        <taxon>Pseudomonadati</taxon>
        <taxon>Bacteroidota</taxon>
        <taxon>Cytophagia</taxon>
        <taxon>Cytophagales</taxon>
        <taxon>Spirosomataceae</taxon>
        <taxon>Dyadobacter</taxon>
    </lineage>
</organism>
<dbReference type="AlphaFoldDB" id="A0A5R9KBM8"/>
<dbReference type="RefSeq" id="WP_138282325.1">
    <property type="nucleotide sequence ID" value="NZ_BMGE01000003.1"/>
</dbReference>
<gene>
    <name evidence="1" type="ORF">FEM55_15865</name>
</gene>
<reference evidence="1 2" key="1">
    <citation type="submission" date="2019-05" db="EMBL/GenBank/DDBJ databases">
        <authorList>
            <person name="Qu J.-H."/>
        </authorList>
    </citation>
    <scope>NUCLEOTIDE SEQUENCE [LARGE SCALE GENOMIC DNA]</scope>
    <source>
        <strain evidence="1 2">Z12</strain>
    </source>
</reference>
<comment type="caution">
    <text evidence="1">The sequence shown here is derived from an EMBL/GenBank/DDBJ whole genome shotgun (WGS) entry which is preliminary data.</text>
</comment>
<dbReference type="Proteomes" id="UP000309788">
    <property type="component" value="Unassembled WGS sequence"/>
</dbReference>
<name>A0A5R9KBM8_9BACT</name>
<evidence type="ECO:0000313" key="1">
    <source>
        <dbReference type="EMBL" id="TLU92216.1"/>
    </source>
</evidence>
<keyword evidence="2" id="KW-1185">Reference proteome</keyword>
<sequence>MNVINFDQLYENLRSGVESVAKESIDGYVSQATRDGKNALQEIRSNLVRWATEVETGALTGEDLQFLLQEETALEELTSLKEAGLASVQIDKFRNGLINMIIGTVTGAVKA</sequence>
<protein>
    <submittedName>
        <fullName evidence="1">Uncharacterized protein</fullName>
    </submittedName>
</protein>
<dbReference type="EMBL" id="VCEI01000025">
    <property type="protein sequence ID" value="TLU92216.1"/>
    <property type="molecule type" value="Genomic_DNA"/>
</dbReference>
<proteinExistence type="predicted"/>